<proteinExistence type="predicted"/>
<reference evidence="1" key="1">
    <citation type="submission" date="2014-06" db="EMBL/GenBank/DDBJ databases">
        <title>Molecular and ecological studies on carbamate pesticide degrading bacteria isolated from agricultural soils.</title>
        <authorList>
            <person name="Kim D.-U."/>
            <person name="Ka J.-O."/>
        </authorList>
    </citation>
    <scope>NUCLEOTIDE SEQUENCE</scope>
    <source>
        <strain evidence="1">NS2</strain>
        <plasmid evidence="1">201</plasmid>
    </source>
</reference>
<dbReference type="EMBL" id="KM017070">
    <property type="protein sequence ID" value="AJW29336.1"/>
    <property type="molecule type" value="Genomic_DNA"/>
</dbReference>
<geneLocation type="plasmid" evidence="1">
    <name>201</name>
</geneLocation>
<protein>
    <submittedName>
        <fullName evidence="1">Uncharacterized protein</fullName>
    </submittedName>
</protein>
<organism evidence="1">
    <name type="scientific">Sphingomonas sp. NS2</name>
    <dbReference type="NCBI Taxonomy" id="908605"/>
    <lineage>
        <taxon>Bacteria</taxon>
        <taxon>Pseudomonadati</taxon>
        <taxon>Pseudomonadota</taxon>
        <taxon>Alphaproteobacteria</taxon>
        <taxon>Sphingomonadales</taxon>
        <taxon>Sphingomonadaceae</taxon>
        <taxon>Sphingomonas</taxon>
    </lineage>
</organism>
<sequence length="63" mass="6983">MPSRRYQGDPYWKRAKVDGVCTSGTPYKKGDRVFFYPLTGATFAGDAAQRASAEFDDLSALED</sequence>
<accession>A0A0D4ZZH3</accession>
<name>A0A0D4ZZH3_9SPHN</name>
<dbReference type="AlphaFoldDB" id="A0A0D4ZZH3"/>
<keyword evidence="1" id="KW-0614">Plasmid</keyword>
<evidence type="ECO:0000313" key="1">
    <source>
        <dbReference type="EMBL" id="AJW29336.1"/>
    </source>
</evidence>
<gene>
    <name evidence="1" type="ORF">plasmid201_148</name>
</gene>